<organism evidence="1 2">
    <name type="scientific">Meloidogyne hapla</name>
    <name type="common">Root-knot nematode worm</name>
    <dbReference type="NCBI Taxonomy" id="6305"/>
    <lineage>
        <taxon>Eukaryota</taxon>
        <taxon>Metazoa</taxon>
        <taxon>Ecdysozoa</taxon>
        <taxon>Nematoda</taxon>
        <taxon>Chromadorea</taxon>
        <taxon>Rhabditida</taxon>
        <taxon>Tylenchina</taxon>
        <taxon>Tylenchomorpha</taxon>
        <taxon>Tylenchoidea</taxon>
        <taxon>Meloidogynidae</taxon>
        <taxon>Meloidogyninae</taxon>
        <taxon>Meloidogyne</taxon>
    </lineage>
</organism>
<dbReference type="AlphaFoldDB" id="A0A1I8BXK6"/>
<keyword evidence="1" id="KW-1185">Reference proteome</keyword>
<dbReference type="WBParaSite" id="MhA1_Contig7.frz3.gene41">
    <property type="protein sequence ID" value="MhA1_Contig7.frz3.gene41"/>
    <property type="gene ID" value="MhA1_Contig7.frz3.gene41"/>
</dbReference>
<dbReference type="Proteomes" id="UP000095281">
    <property type="component" value="Unplaced"/>
</dbReference>
<reference evidence="2" key="1">
    <citation type="submission" date="2016-11" db="UniProtKB">
        <authorList>
            <consortium name="WormBaseParasite"/>
        </authorList>
    </citation>
    <scope>IDENTIFICATION</scope>
</reference>
<protein>
    <submittedName>
        <fullName evidence="2">Uncharacterized protein</fullName>
    </submittedName>
</protein>
<proteinExistence type="predicted"/>
<accession>A0A1I8BXK6</accession>
<name>A0A1I8BXK6_MELHA</name>
<evidence type="ECO:0000313" key="2">
    <source>
        <dbReference type="WBParaSite" id="MhA1_Contig7.frz3.gene41"/>
    </source>
</evidence>
<evidence type="ECO:0000313" key="1">
    <source>
        <dbReference type="Proteomes" id="UP000095281"/>
    </source>
</evidence>
<sequence>MGTKILITVNVLIEDLGSIFQWSLSGLLLEHLRRIRPCASAPNGQNNSLISRIRQSARRKPPPAPLNTDFGADDDTPTDTLCGVNVRTLFVPNRPSDNIRQLNLKNRNLLNINFSSIVSASDTLSEIESLGALGFSLGSWRKSSSNKSNHRK</sequence>